<name>A0A919L781_9ACTN</name>
<dbReference type="Proteomes" id="UP000603708">
    <property type="component" value="Unassembled WGS sequence"/>
</dbReference>
<keyword evidence="2" id="KW-1185">Reference proteome</keyword>
<sequence length="80" mass="8781">MGKMTAFADEARSRIAWLLRMADPDQDTSSIITYATTTADPPAMGRHGIRTRGCPGCKHTMWMQSDLWICSTCGGVEDAE</sequence>
<reference evidence="1" key="2">
    <citation type="submission" date="2020-09" db="EMBL/GenBank/DDBJ databases">
        <authorList>
            <person name="Sun Q."/>
            <person name="Ohkuma M."/>
        </authorList>
    </citation>
    <scope>NUCLEOTIDE SEQUENCE</scope>
    <source>
        <strain evidence="1">JCM 5069</strain>
    </source>
</reference>
<proteinExistence type="predicted"/>
<accession>A0A919L781</accession>
<comment type="caution">
    <text evidence="1">The sequence shown here is derived from an EMBL/GenBank/DDBJ whole genome shotgun (WGS) entry which is preliminary data.</text>
</comment>
<dbReference type="EMBL" id="BNCD01000020">
    <property type="protein sequence ID" value="GHH85929.1"/>
    <property type="molecule type" value="Genomic_DNA"/>
</dbReference>
<gene>
    <name evidence="1" type="ORF">GCM10018793_55790</name>
</gene>
<evidence type="ECO:0000313" key="2">
    <source>
        <dbReference type="Proteomes" id="UP000603708"/>
    </source>
</evidence>
<protein>
    <submittedName>
        <fullName evidence="1">Uncharacterized protein</fullName>
    </submittedName>
</protein>
<dbReference type="AlphaFoldDB" id="A0A919L781"/>
<evidence type="ECO:0000313" key="1">
    <source>
        <dbReference type="EMBL" id="GHH85929.1"/>
    </source>
</evidence>
<reference evidence="1" key="1">
    <citation type="journal article" date="2014" name="Int. J. Syst. Evol. Microbiol.">
        <title>Complete genome sequence of Corynebacterium casei LMG S-19264T (=DSM 44701T), isolated from a smear-ripened cheese.</title>
        <authorList>
            <consortium name="US DOE Joint Genome Institute (JGI-PGF)"/>
            <person name="Walter F."/>
            <person name="Albersmeier A."/>
            <person name="Kalinowski J."/>
            <person name="Ruckert C."/>
        </authorList>
    </citation>
    <scope>NUCLEOTIDE SEQUENCE</scope>
    <source>
        <strain evidence="1">JCM 5069</strain>
    </source>
</reference>
<organism evidence="1 2">
    <name type="scientific">Streptomyces sulfonofaciens</name>
    <dbReference type="NCBI Taxonomy" id="68272"/>
    <lineage>
        <taxon>Bacteria</taxon>
        <taxon>Bacillati</taxon>
        <taxon>Actinomycetota</taxon>
        <taxon>Actinomycetes</taxon>
        <taxon>Kitasatosporales</taxon>
        <taxon>Streptomycetaceae</taxon>
        <taxon>Streptomyces</taxon>
    </lineage>
</organism>